<dbReference type="AlphaFoldDB" id="A0A0R2HZ15"/>
<sequence>MMKIGIIGASGKAGQMITDEAVAKGHTVTAIVRDAKKVTNKDVAVLERDLFDLTFEDIADFDILVDAFNAPHGHEELHKTSLAHLVTLLKSHKAPRLMVVGGAGSLYVDPEMKVRVMDTPDFPDAFKPTASNMGEAFDQLKATNDVTWTYISPSAMFLPDGAKTGEYVIGKDHLLVNAAGSSEISYADFATALVDEAEAGKHINERFTVGSK</sequence>
<dbReference type="Proteomes" id="UP000051658">
    <property type="component" value="Unassembled WGS sequence"/>
</dbReference>
<accession>A0A0R2HZ15</accession>
<feature type="domain" description="NAD(P)-binding" evidence="1">
    <location>
        <begin position="8"/>
        <end position="195"/>
    </location>
</feature>
<dbReference type="Pfam" id="PF13460">
    <property type="entry name" value="NAD_binding_10"/>
    <property type="match status" value="1"/>
</dbReference>
<organism evidence="2 3">
    <name type="scientific">Carnobacterium divergens DSM 20623</name>
    <dbReference type="NCBI Taxonomy" id="1449336"/>
    <lineage>
        <taxon>Bacteria</taxon>
        <taxon>Bacillati</taxon>
        <taxon>Bacillota</taxon>
        <taxon>Bacilli</taxon>
        <taxon>Lactobacillales</taxon>
        <taxon>Carnobacteriaceae</taxon>
        <taxon>Carnobacterium</taxon>
    </lineage>
</organism>
<keyword evidence="3" id="KW-1185">Reference proteome</keyword>
<dbReference type="InterPro" id="IPR036291">
    <property type="entry name" value="NAD(P)-bd_dom_sf"/>
</dbReference>
<dbReference type="PATRIC" id="fig|1449336.4.peg.1332"/>
<proteinExistence type="predicted"/>
<evidence type="ECO:0000259" key="1">
    <source>
        <dbReference type="Pfam" id="PF13460"/>
    </source>
</evidence>
<dbReference type="InterPro" id="IPR016040">
    <property type="entry name" value="NAD(P)-bd_dom"/>
</dbReference>
<dbReference type="SUPFAM" id="SSF51735">
    <property type="entry name" value="NAD(P)-binding Rossmann-fold domains"/>
    <property type="match status" value="1"/>
</dbReference>
<name>A0A0R2HZ15_CARDV</name>
<dbReference type="eggNOG" id="COG2910">
    <property type="taxonomic scope" value="Bacteria"/>
</dbReference>
<protein>
    <submittedName>
        <fullName evidence="2">YwnB</fullName>
    </submittedName>
</protein>
<reference evidence="2 3" key="1">
    <citation type="journal article" date="2015" name="Genome Announc.">
        <title>Expanding the biotechnology potential of lactobacilli through comparative genomics of 213 strains and associated genera.</title>
        <authorList>
            <person name="Sun Z."/>
            <person name="Harris H.M."/>
            <person name="McCann A."/>
            <person name="Guo C."/>
            <person name="Argimon S."/>
            <person name="Zhang W."/>
            <person name="Yang X."/>
            <person name="Jeffery I.B."/>
            <person name="Cooney J.C."/>
            <person name="Kagawa T.F."/>
            <person name="Liu W."/>
            <person name="Song Y."/>
            <person name="Salvetti E."/>
            <person name="Wrobel A."/>
            <person name="Rasinkangas P."/>
            <person name="Parkhill J."/>
            <person name="Rea M.C."/>
            <person name="O'Sullivan O."/>
            <person name="Ritari J."/>
            <person name="Douillard F.P."/>
            <person name="Paul Ross R."/>
            <person name="Yang R."/>
            <person name="Briner A.E."/>
            <person name="Felis G.E."/>
            <person name="de Vos W.M."/>
            <person name="Barrangou R."/>
            <person name="Klaenhammer T.R."/>
            <person name="Caufield P.W."/>
            <person name="Cui Y."/>
            <person name="Zhang H."/>
            <person name="O'Toole P.W."/>
        </authorList>
    </citation>
    <scope>NUCLEOTIDE SEQUENCE [LARGE SCALE GENOMIC DNA]</scope>
    <source>
        <strain evidence="2 3">DSM 20623</strain>
    </source>
</reference>
<dbReference type="GO" id="GO:0016646">
    <property type="term" value="F:oxidoreductase activity, acting on the CH-NH group of donors, NAD or NADP as acceptor"/>
    <property type="evidence" value="ECO:0007669"/>
    <property type="project" value="TreeGrafter"/>
</dbReference>
<dbReference type="CDD" id="cd05244">
    <property type="entry name" value="BVR-B_like_SDR_a"/>
    <property type="match status" value="1"/>
</dbReference>
<dbReference type="PANTHER" id="PTHR43355">
    <property type="entry name" value="FLAVIN REDUCTASE (NADPH)"/>
    <property type="match status" value="1"/>
</dbReference>
<gene>
    <name evidence="2" type="ORF">IV74_GL001306</name>
</gene>
<dbReference type="EMBL" id="JQBS01000001">
    <property type="protein sequence ID" value="KRN58047.1"/>
    <property type="molecule type" value="Genomic_DNA"/>
</dbReference>
<evidence type="ECO:0000313" key="2">
    <source>
        <dbReference type="EMBL" id="KRN58047.1"/>
    </source>
</evidence>
<comment type="caution">
    <text evidence="2">The sequence shown here is derived from an EMBL/GenBank/DDBJ whole genome shotgun (WGS) entry which is preliminary data.</text>
</comment>
<dbReference type="InterPro" id="IPR051606">
    <property type="entry name" value="Polyketide_Oxido-like"/>
</dbReference>
<dbReference type="Gene3D" id="3.40.50.720">
    <property type="entry name" value="NAD(P)-binding Rossmann-like Domain"/>
    <property type="match status" value="1"/>
</dbReference>
<dbReference type="PANTHER" id="PTHR43355:SF2">
    <property type="entry name" value="FLAVIN REDUCTASE (NADPH)"/>
    <property type="match status" value="1"/>
</dbReference>
<evidence type="ECO:0000313" key="3">
    <source>
        <dbReference type="Proteomes" id="UP000051658"/>
    </source>
</evidence>